<keyword evidence="13" id="KW-1185">Reference proteome</keyword>
<reference evidence="12 13" key="1">
    <citation type="submission" date="2020-10" db="EMBL/GenBank/DDBJ databases">
        <title>Blautia liquoris sp.nov., isolated from the mud in a fermentation cellar used for the production of Chinese strong-flavoured liquor.</title>
        <authorList>
            <person name="Lu L."/>
        </authorList>
    </citation>
    <scope>NUCLEOTIDE SEQUENCE [LARGE SCALE GENOMIC DNA]</scope>
    <source>
        <strain evidence="12 13">LZLJ-3</strain>
    </source>
</reference>
<dbReference type="KEGG" id="bliq:INP51_06165"/>
<evidence type="ECO:0000256" key="9">
    <source>
        <dbReference type="ARBA" id="ARBA00023231"/>
    </source>
</evidence>
<keyword evidence="10" id="KW-0456">Lyase</keyword>
<dbReference type="CDD" id="cd01335">
    <property type="entry name" value="Radical_SAM"/>
    <property type="match status" value="1"/>
</dbReference>
<accession>A0A7M2RJM1</accession>
<evidence type="ECO:0000256" key="2">
    <source>
        <dbReference type="ARBA" id="ARBA00005155"/>
    </source>
</evidence>
<dbReference type="Pfam" id="PF04055">
    <property type="entry name" value="Radical_SAM"/>
    <property type="match status" value="1"/>
</dbReference>
<evidence type="ECO:0000256" key="7">
    <source>
        <dbReference type="ARBA" id="ARBA00023004"/>
    </source>
</evidence>
<dbReference type="PANTHER" id="PTHR43787:SF13">
    <property type="entry name" value="FEMO COFACTOR BIOSYNTHESIS PROTEIN NIFB"/>
    <property type="match status" value="1"/>
</dbReference>
<dbReference type="EMBL" id="CP063304">
    <property type="protein sequence ID" value="QOV20526.1"/>
    <property type="molecule type" value="Genomic_DNA"/>
</dbReference>
<dbReference type="SFLD" id="SFLDS00029">
    <property type="entry name" value="Radical_SAM"/>
    <property type="match status" value="1"/>
</dbReference>
<dbReference type="PROSITE" id="PS01305">
    <property type="entry name" value="MOAA_NIFB_PQQE"/>
    <property type="match status" value="1"/>
</dbReference>
<dbReference type="AlphaFoldDB" id="A0A7M2RJM1"/>
<dbReference type="GO" id="GO:0016829">
    <property type="term" value="F:lyase activity"/>
    <property type="evidence" value="ECO:0007669"/>
    <property type="project" value="UniProtKB-KW"/>
</dbReference>
<dbReference type="InterPro" id="IPR000385">
    <property type="entry name" value="MoaA_NifB_PqqE_Fe-S-bd_CS"/>
</dbReference>
<evidence type="ECO:0000256" key="6">
    <source>
        <dbReference type="ARBA" id="ARBA00022723"/>
    </source>
</evidence>
<dbReference type="SUPFAM" id="SSF102114">
    <property type="entry name" value="Radical SAM enzymes"/>
    <property type="match status" value="1"/>
</dbReference>
<evidence type="ECO:0000313" key="13">
    <source>
        <dbReference type="Proteomes" id="UP000593601"/>
    </source>
</evidence>
<dbReference type="RefSeq" id="WP_193736845.1">
    <property type="nucleotide sequence ID" value="NZ_CP063304.1"/>
</dbReference>
<protein>
    <submittedName>
        <fullName evidence="12">Radical SAM protein</fullName>
    </submittedName>
</protein>
<comment type="cofactor">
    <cofactor evidence="1">
        <name>[4Fe-4S] cluster</name>
        <dbReference type="ChEBI" id="CHEBI:49883"/>
    </cofactor>
</comment>
<gene>
    <name evidence="12" type="ORF">INP51_06165</name>
</gene>
<dbReference type="PANTHER" id="PTHR43787">
    <property type="entry name" value="FEMO COFACTOR BIOSYNTHESIS PROTEIN NIFB-RELATED"/>
    <property type="match status" value="1"/>
</dbReference>
<comment type="similarity">
    <text evidence="3">Belongs to the radical SAM superfamily. NifB family.</text>
</comment>
<keyword evidence="4" id="KW-0004">4Fe-4S</keyword>
<dbReference type="InterPro" id="IPR058240">
    <property type="entry name" value="rSAM_sf"/>
</dbReference>
<sequence length="260" mass="29114">MSGLPAGIEKHPCFNHDIHHKYGRIHLPVAKKCNINCNYCDRKYHCVNQCRPGVTAKLMTPSESISFVRENDTSQNNLTIVGIAGPGEPLYNDETFITFELMKEKYPKLIRCVSTNGMLLPQRLDELLNCGVSTITLTLNTLRLDTAMKIYSGSSKREIEELLEKQKEGLDAAIDAGMILKINTVLIPGINDTEMEEISCFSKEHKVEIMNIMPLIPQGKFSNLPAPSHGEIIKARVLAGQHIPQFHDCRRCRADAVGRL</sequence>
<keyword evidence="9" id="KW-0535">Nitrogen fixation</keyword>
<dbReference type="Gene3D" id="3.20.20.70">
    <property type="entry name" value="Aldolase class I"/>
    <property type="match status" value="1"/>
</dbReference>
<keyword evidence="7" id="KW-0408">Iron</keyword>
<dbReference type="GO" id="GO:0046872">
    <property type="term" value="F:metal ion binding"/>
    <property type="evidence" value="ECO:0007669"/>
    <property type="project" value="UniProtKB-KW"/>
</dbReference>
<dbReference type="Proteomes" id="UP000593601">
    <property type="component" value="Chromosome"/>
</dbReference>
<dbReference type="InterPro" id="IPR007197">
    <property type="entry name" value="rSAM"/>
</dbReference>
<comment type="pathway">
    <text evidence="2">Cofactor biosynthesis; Fe-Mo cofactor biosynthesis.</text>
</comment>
<dbReference type="PROSITE" id="PS51918">
    <property type="entry name" value="RADICAL_SAM"/>
    <property type="match status" value="1"/>
</dbReference>
<evidence type="ECO:0000256" key="5">
    <source>
        <dbReference type="ARBA" id="ARBA00022691"/>
    </source>
</evidence>
<name>A0A7M2RJM1_9FIRM</name>
<proteinExistence type="inferred from homology"/>
<dbReference type="GO" id="GO:0051539">
    <property type="term" value="F:4 iron, 4 sulfur cluster binding"/>
    <property type="evidence" value="ECO:0007669"/>
    <property type="project" value="UniProtKB-KW"/>
</dbReference>
<keyword evidence="5" id="KW-0949">S-adenosyl-L-methionine</keyword>
<dbReference type="SFLD" id="SFLDG01067">
    <property type="entry name" value="SPASM/twitch_domain_containing"/>
    <property type="match status" value="1"/>
</dbReference>
<evidence type="ECO:0000313" key="12">
    <source>
        <dbReference type="EMBL" id="QOV20526.1"/>
    </source>
</evidence>
<evidence type="ECO:0000259" key="11">
    <source>
        <dbReference type="PROSITE" id="PS51918"/>
    </source>
</evidence>
<dbReference type="UniPathway" id="UPA00782"/>
<keyword evidence="8" id="KW-0411">Iron-sulfur</keyword>
<evidence type="ECO:0000256" key="4">
    <source>
        <dbReference type="ARBA" id="ARBA00022485"/>
    </source>
</evidence>
<evidence type="ECO:0000256" key="10">
    <source>
        <dbReference type="ARBA" id="ARBA00023239"/>
    </source>
</evidence>
<evidence type="ECO:0000256" key="8">
    <source>
        <dbReference type="ARBA" id="ARBA00023014"/>
    </source>
</evidence>
<feature type="domain" description="Radical SAM core" evidence="11">
    <location>
        <begin position="19"/>
        <end position="253"/>
    </location>
</feature>
<keyword evidence="6" id="KW-0479">Metal-binding</keyword>
<evidence type="ECO:0000256" key="3">
    <source>
        <dbReference type="ARBA" id="ARBA00006804"/>
    </source>
</evidence>
<evidence type="ECO:0000256" key="1">
    <source>
        <dbReference type="ARBA" id="ARBA00001966"/>
    </source>
</evidence>
<dbReference type="InterPro" id="IPR013785">
    <property type="entry name" value="Aldolase_TIM"/>
</dbReference>
<organism evidence="12 13">
    <name type="scientific">Blautia liquoris</name>
    <dbReference type="NCBI Taxonomy" id="2779518"/>
    <lineage>
        <taxon>Bacteria</taxon>
        <taxon>Bacillati</taxon>
        <taxon>Bacillota</taxon>
        <taxon>Clostridia</taxon>
        <taxon>Lachnospirales</taxon>
        <taxon>Lachnospiraceae</taxon>
        <taxon>Blautia</taxon>
    </lineage>
</organism>